<evidence type="ECO:0000313" key="11">
    <source>
        <dbReference type="Proteomes" id="UP000245916"/>
    </source>
</evidence>
<comment type="catalytic activity">
    <reaction evidence="1">
        <text>ATP + protein L-histidine = ADP + protein N-phospho-L-histidine.</text>
        <dbReference type="EC" id="2.7.13.3"/>
    </reaction>
</comment>
<evidence type="ECO:0000259" key="9">
    <source>
        <dbReference type="PROSITE" id="PS50885"/>
    </source>
</evidence>
<gene>
    <name evidence="10" type="ORF">DF286_10220</name>
</gene>
<dbReference type="InterPro" id="IPR011495">
    <property type="entry name" value="Sig_transdc_His_kin_sub2_dim/P"/>
</dbReference>
<protein>
    <recommendedName>
        <fullName evidence="2">histidine kinase</fullName>
        <ecNumber evidence="2">2.7.13.3</ecNumber>
    </recommendedName>
</protein>
<keyword evidence="8" id="KW-1133">Transmembrane helix</keyword>
<dbReference type="PROSITE" id="PS50885">
    <property type="entry name" value="HAMP"/>
    <property type="match status" value="1"/>
</dbReference>
<evidence type="ECO:0000256" key="3">
    <source>
        <dbReference type="ARBA" id="ARBA00022553"/>
    </source>
</evidence>
<dbReference type="PANTHER" id="PTHR41523">
    <property type="entry name" value="TWO-COMPONENT SYSTEM SENSOR PROTEIN"/>
    <property type="match status" value="1"/>
</dbReference>
<dbReference type="GO" id="GO:0016020">
    <property type="term" value="C:membrane"/>
    <property type="evidence" value="ECO:0007669"/>
    <property type="project" value="InterPro"/>
</dbReference>
<evidence type="ECO:0000256" key="8">
    <source>
        <dbReference type="SAM" id="Phobius"/>
    </source>
</evidence>
<feature type="domain" description="HAMP" evidence="9">
    <location>
        <begin position="242"/>
        <end position="296"/>
    </location>
</feature>
<evidence type="ECO:0000256" key="7">
    <source>
        <dbReference type="ARBA" id="ARBA00022840"/>
    </source>
</evidence>
<feature type="transmembrane region" description="Helical" evidence="8">
    <location>
        <begin position="219"/>
        <end position="240"/>
    </location>
</feature>
<dbReference type="EC" id="2.7.13.3" evidence="2"/>
<keyword evidence="5" id="KW-0547">Nucleotide-binding</keyword>
<reference evidence="10 11" key="1">
    <citation type="submission" date="2018-05" db="EMBL/GenBank/DDBJ databases">
        <title>Genome of Sphingosinicella humi QZX222.</title>
        <authorList>
            <person name="Qiao Z."/>
            <person name="Wang G."/>
        </authorList>
    </citation>
    <scope>NUCLEOTIDE SEQUENCE [LARGE SCALE GENOMIC DNA]</scope>
    <source>
        <strain evidence="10 11">QZX222</strain>
    </source>
</reference>
<dbReference type="InterPro" id="IPR003660">
    <property type="entry name" value="HAMP_dom"/>
</dbReference>
<dbReference type="Proteomes" id="UP000245916">
    <property type="component" value="Unassembled WGS sequence"/>
</dbReference>
<keyword evidence="4" id="KW-0808">Transferase</keyword>
<dbReference type="AlphaFoldDB" id="A0A2U2J4E4"/>
<dbReference type="GO" id="GO:0004673">
    <property type="term" value="F:protein histidine kinase activity"/>
    <property type="evidence" value="ECO:0007669"/>
    <property type="project" value="UniProtKB-EC"/>
</dbReference>
<name>A0A2U2J4E4_9SPHN</name>
<dbReference type="SMART" id="SM00304">
    <property type="entry name" value="HAMP"/>
    <property type="match status" value="1"/>
</dbReference>
<keyword evidence="8" id="KW-0472">Membrane</keyword>
<comment type="caution">
    <text evidence="10">The sequence shown here is derived from an EMBL/GenBank/DDBJ whole genome shotgun (WGS) entry which is preliminary data.</text>
</comment>
<evidence type="ECO:0000256" key="6">
    <source>
        <dbReference type="ARBA" id="ARBA00022777"/>
    </source>
</evidence>
<accession>A0A2U2J4E4</accession>
<sequence length="501" mass="54616">MLLILSLGLAPLGLIAILASIESARDNNTDRAQQTLSHLDIKAQRVSSLLSRSASTIRAASAAIALTPVGSGVCQSTLLRLHRAQTWPGRFALYGSDNNLRCTTPGFVPPAVAPADGKRSLIEISENGEALRFALFDDSGRLEGIGEFSREALADLTYLPGTDGNFDLTLIGGGREMQLRDGYEPGPLVNTVTGTVSIVDDRLHMRIALGELPVTAAELLMTLLPVLMWMLAAFIGWIVLDRLLLRPLLRMQRAIAAYQPGDRHVDLPALRTPAREINDLGRAFERVVHIVAQHEAELEAGIERQARLVREVHHRVKNNLQVVASLLNLHARASLNEEVAAAYASIQRRVDALAVVHRNHYAELEENRGVAVRPLISELGANLRATAPASAAGMAIRIDIEPLFVTQDVAVSVAFLITELVEFAMFCNARLVTISLVGSDTRTARLTIESDSLKGELACDEALIERFDRVVIGLSRQLRSALERDTERGRYSLDIAIVDQG</sequence>
<keyword evidence="7" id="KW-0067">ATP-binding</keyword>
<keyword evidence="6 10" id="KW-0418">Kinase</keyword>
<dbReference type="PANTHER" id="PTHR41523:SF8">
    <property type="entry name" value="ETHYLENE RESPONSE SENSOR PROTEIN"/>
    <property type="match status" value="1"/>
</dbReference>
<organism evidence="10 11">
    <name type="scientific">Allosphingosinicella humi</name>
    <dbReference type="NCBI Taxonomy" id="2068657"/>
    <lineage>
        <taxon>Bacteria</taxon>
        <taxon>Pseudomonadati</taxon>
        <taxon>Pseudomonadota</taxon>
        <taxon>Alphaproteobacteria</taxon>
        <taxon>Sphingomonadales</taxon>
        <taxon>Sphingomonadaceae</taxon>
        <taxon>Allosphingosinicella</taxon>
    </lineage>
</organism>
<evidence type="ECO:0000313" key="10">
    <source>
        <dbReference type="EMBL" id="PWG03198.1"/>
    </source>
</evidence>
<dbReference type="GO" id="GO:0007165">
    <property type="term" value="P:signal transduction"/>
    <property type="evidence" value="ECO:0007669"/>
    <property type="project" value="InterPro"/>
</dbReference>
<keyword evidence="11" id="KW-1185">Reference proteome</keyword>
<evidence type="ECO:0000256" key="4">
    <source>
        <dbReference type="ARBA" id="ARBA00022679"/>
    </source>
</evidence>
<keyword evidence="3" id="KW-0597">Phosphoprotein</keyword>
<dbReference type="Gene3D" id="3.30.450.20">
    <property type="entry name" value="PAS domain"/>
    <property type="match status" value="1"/>
</dbReference>
<dbReference type="EMBL" id="QFFF01000001">
    <property type="protein sequence ID" value="PWG03198.1"/>
    <property type="molecule type" value="Genomic_DNA"/>
</dbReference>
<keyword evidence="8" id="KW-0812">Transmembrane</keyword>
<evidence type="ECO:0000256" key="2">
    <source>
        <dbReference type="ARBA" id="ARBA00012438"/>
    </source>
</evidence>
<dbReference type="Pfam" id="PF07568">
    <property type="entry name" value="HisKA_2"/>
    <property type="match status" value="1"/>
</dbReference>
<proteinExistence type="predicted"/>
<dbReference type="GO" id="GO:0005524">
    <property type="term" value="F:ATP binding"/>
    <property type="evidence" value="ECO:0007669"/>
    <property type="project" value="UniProtKB-KW"/>
</dbReference>
<evidence type="ECO:0000256" key="5">
    <source>
        <dbReference type="ARBA" id="ARBA00022741"/>
    </source>
</evidence>
<evidence type="ECO:0000256" key="1">
    <source>
        <dbReference type="ARBA" id="ARBA00000085"/>
    </source>
</evidence>